<protein>
    <recommendedName>
        <fullName evidence="5">Nuclear transport factor 2 family protein</fullName>
    </recommendedName>
</protein>
<keyword evidence="2" id="KW-0732">Signal</keyword>
<comment type="caution">
    <text evidence="3">The sequence shown here is derived from an EMBL/GenBank/DDBJ whole genome shotgun (WGS) entry which is preliminary data.</text>
</comment>
<dbReference type="RefSeq" id="WP_379088334.1">
    <property type="nucleotide sequence ID" value="NZ_JBHTJO010000001.1"/>
</dbReference>
<accession>A0ABW3J9W0</accession>
<evidence type="ECO:0000256" key="2">
    <source>
        <dbReference type="SAM" id="SignalP"/>
    </source>
</evidence>
<feature type="region of interest" description="Disordered" evidence="1">
    <location>
        <begin position="29"/>
        <end position="53"/>
    </location>
</feature>
<feature type="chain" id="PRO_5046518743" description="Nuclear transport factor 2 family protein" evidence="2">
    <location>
        <begin position="24"/>
        <end position="203"/>
    </location>
</feature>
<proteinExistence type="predicted"/>
<evidence type="ECO:0008006" key="5">
    <source>
        <dbReference type="Google" id="ProtNLM"/>
    </source>
</evidence>
<name>A0ABW3J9W0_9HYPH</name>
<evidence type="ECO:0000256" key="1">
    <source>
        <dbReference type="SAM" id="MobiDB-lite"/>
    </source>
</evidence>
<organism evidence="3 4">
    <name type="scientific">Methyloligella solikamskensis</name>
    <dbReference type="NCBI Taxonomy" id="1177756"/>
    <lineage>
        <taxon>Bacteria</taxon>
        <taxon>Pseudomonadati</taxon>
        <taxon>Pseudomonadota</taxon>
        <taxon>Alphaproteobacteria</taxon>
        <taxon>Hyphomicrobiales</taxon>
        <taxon>Hyphomicrobiaceae</taxon>
        <taxon>Methyloligella</taxon>
    </lineage>
</organism>
<gene>
    <name evidence="3" type="ORF">ACFQ2F_08065</name>
</gene>
<feature type="region of interest" description="Disordered" evidence="1">
    <location>
        <begin position="177"/>
        <end position="203"/>
    </location>
</feature>
<keyword evidence="4" id="KW-1185">Reference proteome</keyword>
<reference evidence="4" key="1">
    <citation type="journal article" date="2019" name="Int. J. Syst. Evol. Microbiol.">
        <title>The Global Catalogue of Microorganisms (GCM) 10K type strain sequencing project: providing services to taxonomists for standard genome sequencing and annotation.</title>
        <authorList>
            <consortium name="The Broad Institute Genomics Platform"/>
            <consortium name="The Broad Institute Genome Sequencing Center for Infectious Disease"/>
            <person name="Wu L."/>
            <person name="Ma J."/>
        </authorList>
    </citation>
    <scope>NUCLEOTIDE SEQUENCE [LARGE SCALE GENOMIC DNA]</scope>
    <source>
        <strain evidence="4">CCUG 61697</strain>
    </source>
</reference>
<sequence>MVRIVLMGLIASALVLGFGQSYGQAQTGSSGVKSAQKHSVDNGAETGTAPRSDAIPNGPRLIVLITSTLIALNQANLTGNYSVFRELSAPSFQIANSVGQLSEIFLDLRHRNFDLSPILTLEPTLVRQPEIASNGMLRVSGFFPTVPERLNFDLIYQRVDGRWLVFGIAVDTTAERPAKATAYPPELPSPPTRKPPHKAQVGR</sequence>
<dbReference type="Proteomes" id="UP001597102">
    <property type="component" value="Unassembled WGS sequence"/>
</dbReference>
<feature type="signal peptide" evidence="2">
    <location>
        <begin position="1"/>
        <end position="23"/>
    </location>
</feature>
<dbReference type="EMBL" id="JBHTJO010000001">
    <property type="protein sequence ID" value="MFD0987054.1"/>
    <property type="molecule type" value="Genomic_DNA"/>
</dbReference>
<evidence type="ECO:0000313" key="4">
    <source>
        <dbReference type="Proteomes" id="UP001597102"/>
    </source>
</evidence>
<evidence type="ECO:0000313" key="3">
    <source>
        <dbReference type="EMBL" id="MFD0987054.1"/>
    </source>
</evidence>